<dbReference type="SUPFAM" id="SSF81321">
    <property type="entry name" value="Family A G protein-coupled receptor-like"/>
    <property type="match status" value="1"/>
</dbReference>
<feature type="compositionally biased region" description="Polar residues" evidence="11">
    <location>
        <begin position="521"/>
        <end position="531"/>
    </location>
</feature>
<dbReference type="PANTHER" id="PTHR45620">
    <property type="entry name" value="PDF RECEPTOR-LIKE PROTEIN-RELATED"/>
    <property type="match status" value="1"/>
</dbReference>
<feature type="transmembrane region" description="Helical" evidence="12">
    <location>
        <begin position="347"/>
        <end position="367"/>
    </location>
</feature>
<feature type="signal peptide" evidence="13">
    <location>
        <begin position="1"/>
        <end position="28"/>
    </location>
</feature>
<evidence type="ECO:0000256" key="3">
    <source>
        <dbReference type="ARBA" id="ARBA00022475"/>
    </source>
</evidence>
<dbReference type="PANTHER" id="PTHR45620:SF42">
    <property type="entry name" value="G-PROTEIN COUPLED RECEPTOR SEB-2"/>
    <property type="match status" value="1"/>
</dbReference>
<proteinExistence type="inferred from homology"/>
<protein>
    <submittedName>
        <fullName evidence="16">Uncharacterized protein</fullName>
    </submittedName>
</protein>
<evidence type="ECO:0000313" key="16">
    <source>
        <dbReference type="EMBL" id="KAK8383594.1"/>
    </source>
</evidence>
<feature type="transmembrane region" description="Helical" evidence="12">
    <location>
        <begin position="264"/>
        <end position="283"/>
    </location>
</feature>
<feature type="transmembrane region" description="Helical" evidence="12">
    <location>
        <begin position="239"/>
        <end position="257"/>
    </location>
</feature>
<name>A0AAW0T820_SCYPA</name>
<comment type="caution">
    <text evidence="16">The sequence shown here is derived from an EMBL/GenBank/DDBJ whole genome shotgun (WGS) entry which is preliminary data.</text>
</comment>
<evidence type="ECO:0000256" key="11">
    <source>
        <dbReference type="SAM" id="MobiDB-lite"/>
    </source>
</evidence>
<feature type="transmembrane region" description="Helical" evidence="12">
    <location>
        <begin position="319"/>
        <end position="340"/>
    </location>
</feature>
<keyword evidence="7 12" id="KW-0472">Membrane</keyword>
<keyword evidence="4 12" id="KW-0812">Transmembrane</keyword>
<dbReference type="AlphaFoldDB" id="A0AAW0T820"/>
<evidence type="ECO:0000256" key="5">
    <source>
        <dbReference type="ARBA" id="ARBA00022989"/>
    </source>
</evidence>
<dbReference type="GO" id="GO:0008528">
    <property type="term" value="F:G protein-coupled peptide receptor activity"/>
    <property type="evidence" value="ECO:0007669"/>
    <property type="project" value="TreeGrafter"/>
</dbReference>
<comment type="similarity">
    <text evidence="2">Belongs to the G-protein coupled receptor 2 family.</text>
</comment>
<keyword evidence="6" id="KW-0297">G-protein coupled receptor</keyword>
<accession>A0AAW0T820</accession>
<keyword evidence="13" id="KW-0732">Signal</keyword>
<keyword evidence="8" id="KW-0675">Receptor</keyword>
<sequence>MLRVRGKHLVYMMAWWWCWWWWCLQCYAIETTLTTQPTELPSCRMGYSSQDYYPTEAGYYNYQTCFFCYHFVPRHRRREDLQVAHEAVTLSDGRRLADFIFRVENVTYHFDPEDEEAWQLVVASLLDEAEGRKLADCCREAVACCTKTLSRPPGDPSHCPATWDGWSCFSPTPPGTSVSFPCPHYAYRGIPECTLEGHKHCQADGKWTVDEKGAEVTDYSTCSYHHHHLLLYSWEATTHAVSLVALPPALFILLYYRQLRVQRFFLHVHLFVALLGKALLNLVDNLALRIPEYKEDASQLDENTVGCRVLVFFTKGFNMAVWTWMLAESLYLHRLIVAAFRGGGRTWVYVLVGWVPALVLAVCWAVGKAVLEDVECWLGHDPSINHQLHLIFDIPKLLILIMNTVLLANMTRVLLTKLQGVNADHATATRNAVKATIFLLPMFGLQFFLTLYLPPSSTRCSWTQAYFFVATVLDGLQGLYVSVVYCYINKEVRLQVRRSLYRVKGRLYAQDHSTTTHDPRTNISLLSTSHAPTPETDTTLTTPT</sequence>
<evidence type="ECO:0000256" key="13">
    <source>
        <dbReference type="SAM" id="SignalP"/>
    </source>
</evidence>
<evidence type="ECO:0000256" key="6">
    <source>
        <dbReference type="ARBA" id="ARBA00023040"/>
    </source>
</evidence>
<dbReference type="InterPro" id="IPR001879">
    <property type="entry name" value="GPCR_2_extracellular_dom"/>
</dbReference>
<evidence type="ECO:0000313" key="17">
    <source>
        <dbReference type="Proteomes" id="UP001487740"/>
    </source>
</evidence>
<keyword evidence="17" id="KW-1185">Reference proteome</keyword>
<dbReference type="PROSITE" id="PS50227">
    <property type="entry name" value="G_PROTEIN_RECEP_F2_3"/>
    <property type="match status" value="1"/>
</dbReference>
<dbReference type="Pfam" id="PF00002">
    <property type="entry name" value="7tm_2"/>
    <property type="match status" value="1"/>
</dbReference>
<feature type="transmembrane region" description="Helical" evidence="12">
    <location>
        <begin position="397"/>
        <end position="415"/>
    </location>
</feature>
<feature type="transmembrane region" description="Helical" evidence="12">
    <location>
        <begin position="435"/>
        <end position="453"/>
    </location>
</feature>
<dbReference type="GO" id="GO:0007166">
    <property type="term" value="P:cell surface receptor signaling pathway"/>
    <property type="evidence" value="ECO:0007669"/>
    <property type="project" value="InterPro"/>
</dbReference>
<dbReference type="InterPro" id="IPR036445">
    <property type="entry name" value="GPCR_2_extracell_dom_sf"/>
</dbReference>
<evidence type="ECO:0000256" key="10">
    <source>
        <dbReference type="ARBA" id="ARBA00023224"/>
    </source>
</evidence>
<dbReference type="SUPFAM" id="SSF111418">
    <property type="entry name" value="Hormone receptor domain"/>
    <property type="match status" value="1"/>
</dbReference>
<feature type="chain" id="PRO_5043631748" evidence="13">
    <location>
        <begin position="29"/>
        <end position="544"/>
    </location>
</feature>
<feature type="transmembrane region" description="Helical" evidence="12">
    <location>
        <begin position="465"/>
        <end position="488"/>
    </location>
</feature>
<evidence type="ECO:0000256" key="8">
    <source>
        <dbReference type="ARBA" id="ARBA00023170"/>
    </source>
</evidence>
<evidence type="ECO:0000259" key="14">
    <source>
        <dbReference type="PROSITE" id="PS50227"/>
    </source>
</evidence>
<gene>
    <name evidence="16" type="ORF">O3P69_015811</name>
</gene>
<keyword evidence="9" id="KW-0325">Glycoprotein</keyword>
<dbReference type="EMBL" id="JARAKH010000036">
    <property type="protein sequence ID" value="KAK8383594.1"/>
    <property type="molecule type" value="Genomic_DNA"/>
</dbReference>
<dbReference type="InterPro" id="IPR050332">
    <property type="entry name" value="GPCR_2"/>
</dbReference>
<evidence type="ECO:0000259" key="15">
    <source>
        <dbReference type="PROSITE" id="PS50261"/>
    </source>
</evidence>
<dbReference type="Pfam" id="PF02793">
    <property type="entry name" value="HRM"/>
    <property type="match status" value="1"/>
</dbReference>
<keyword evidence="3" id="KW-1003">Cell membrane</keyword>
<reference evidence="16 17" key="1">
    <citation type="submission" date="2023-03" db="EMBL/GenBank/DDBJ databases">
        <title>High-quality genome of Scylla paramamosain provides insights in environmental adaptation.</title>
        <authorList>
            <person name="Zhang L."/>
        </authorList>
    </citation>
    <scope>NUCLEOTIDE SEQUENCE [LARGE SCALE GENOMIC DNA]</scope>
    <source>
        <strain evidence="16">LZ_2023a</strain>
        <tissue evidence="16">Muscle</tissue>
    </source>
</reference>
<dbReference type="GO" id="GO:0007188">
    <property type="term" value="P:adenylate cyclase-modulating G protein-coupled receptor signaling pathway"/>
    <property type="evidence" value="ECO:0007669"/>
    <property type="project" value="TreeGrafter"/>
</dbReference>
<evidence type="ECO:0000256" key="4">
    <source>
        <dbReference type="ARBA" id="ARBA00022692"/>
    </source>
</evidence>
<evidence type="ECO:0000256" key="12">
    <source>
        <dbReference type="SAM" id="Phobius"/>
    </source>
</evidence>
<feature type="region of interest" description="Disordered" evidence="11">
    <location>
        <begin position="512"/>
        <end position="544"/>
    </location>
</feature>
<evidence type="ECO:0000256" key="1">
    <source>
        <dbReference type="ARBA" id="ARBA00004651"/>
    </source>
</evidence>
<dbReference type="InterPro" id="IPR000832">
    <property type="entry name" value="GPCR_2_secretin-like"/>
</dbReference>
<dbReference type="PRINTS" id="PR00249">
    <property type="entry name" value="GPCRSECRETIN"/>
</dbReference>
<dbReference type="SMART" id="SM00008">
    <property type="entry name" value="HormR"/>
    <property type="match status" value="1"/>
</dbReference>
<dbReference type="Gene3D" id="1.20.1070.10">
    <property type="entry name" value="Rhodopsin 7-helix transmembrane proteins"/>
    <property type="match status" value="1"/>
</dbReference>
<feature type="compositionally biased region" description="Low complexity" evidence="11">
    <location>
        <begin position="532"/>
        <end position="544"/>
    </location>
</feature>
<evidence type="ECO:0000256" key="2">
    <source>
        <dbReference type="ARBA" id="ARBA00005314"/>
    </source>
</evidence>
<keyword evidence="5 12" id="KW-1133">Transmembrane helix</keyword>
<dbReference type="GO" id="GO:0005886">
    <property type="term" value="C:plasma membrane"/>
    <property type="evidence" value="ECO:0007669"/>
    <property type="project" value="UniProtKB-SubCell"/>
</dbReference>
<dbReference type="InterPro" id="IPR017983">
    <property type="entry name" value="GPCR_2_secretin-like_CS"/>
</dbReference>
<dbReference type="Gene3D" id="4.10.1240.10">
    <property type="entry name" value="GPCR, family 2, extracellular hormone receptor domain"/>
    <property type="match status" value="1"/>
</dbReference>
<dbReference type="PROSITE" id="PS50261">
    <property type="entry name" value="G_PROTEIN_RECEP_F2_4"/>
    <property type="match status" value="1"/>
</dbReference>
<keyword evidence="10" id="KW-0807">Transducer</keyword>
<comment type="subcellular location">
    <subcellularLocation>
        <location evidence="1">Cell membrane</location>
        <topology evidence="1">Multi-pass membrane protein</topology>
    </subcellularLocation>
</comment>
<evidence type="ECO:0000256" key="9">
    <source>
        <dbReference type="ARBA" id="ARBA00023180"/>
    </source>
</evidence>
<evidence type="ECO:0000256" key="7">
    <source>
        <dbReference type="ARBA" id="ARBA00023136"/>
    </source>
</evidence>
<dbReference type="PROSITE" id="PS00649">
    <property type="entry name" value="G_PROTEIN_RECEP_F2_1"/>
    <property type="match status" value="1"/>
</dbReference>
<organism evidence="16 17">
    <name type="scientific">Scylla paramamosain</name>
    <name type="common">Mud crab</name>
    <dbReference type="NCBI Taxonomy" id="85552"/>
    <lineage>
        <taxon>Eukaryota</taxon>
        <taxon>Metazoa</taxon>
        <taxon>Ecdysozoa</taxon>
        <taxon>Arthropoda</taxon>
        <taxon>Crustacea</taxon>
        <taxon>Multicrustacea</taxon>
        <taxon>Malacostraca</taxon>
        <taxon>Eumalacostraca</taxon>
        <taxon>Eucarida</taxon>
        <taxon>Decapoda</taxon>
        <taxon>Pleocyemata</taxon>
        <taxon>Brachyura</taxon>
        <taxon>Eubrachyura</taxon>
        <taxon>Portunoidea</taxon>
        <taxon>Portunidae</taxon>
        <taxon>Portuninae</taxon>
        <taxon>Scylla</taxon>
    </lineage>
</organism>
<feature type="domain" description="G-protein coupled receptors family 2 profile 2" evidence="15">
    <location>
        <begin position="231"/>
        <end position="489"/>
    </location>
</feature>
<feature type="domain" description="G-protein coupled receptors family 2 profile 1" evidence="14">
    <location>
        <begin position="144"/>
        <end position="226"/>
    </location>
</feature>
<dbReference type="InterPro" id="IPR017981">
    <property type="entry name" value="GPCR_2-like_7TM"/>
</dbReference>
<dbReference type="Proteomes" id="UP001487740">
    <property type="component" value="Unassembled WGS sequence"/>
</dbReference>